<comment type="caution">
    <text evidence="1">The sequence shown here is derived from an EMBL/GenBank/DDBJ whole genome shotgun (WGS) entry which is preliminary data.</text>
</comment>
<protein>
    <submittedName>
        <fullName evidence="1">Uncharacterized protein</fullName>
    </submittedName>
</protein>
<sequence length="117" mass="13810">MDLAKPKDGKKSEHDMKMLKRQSLENLRDQAPKWTKVLYLWDRPSIDYQFWMNAKSQKGIYFVTLEKSNSVTNFISDHRVIDYSDKRNEGVMSDRMVETSEGFEIRQIIYINLADGV</sequence>
<dbReference type="AlphaFoldDB" id="A0A2S7U010"/>
<dbReference type="OrthoDB" id="7327264at2"/>
<evidence type="ECO:0000313" key="1">
    <source>
        <dbReference type="EMBL" id="PQJ27821.1"/>
    </source>
</evidence>
<reference evidence="1 2" key="1">
    <citation type="submission" date="2016-12" db="EMBL/GenBank/DDBJ databases">
        <title>Study of bacterial adaptation to deep sea.</title>
        <authorList>
            <person name="Song J."/>
            <person name="Yoshizawa S."/>
            <person name="Kogure K."/>
        </authorList>
    </citation>
    <scope>NUCLEOTIDE SEQUENCE [LARGE SCALE GENOMIC DNA]</scope>
    <source>
        <strain evidence="1 2">SAORIC-165</strain>
    </source>
</reference>
<proteinExistence type="predicted"/>
<name>A0A2S7U010_9BACT</name>
<gene>
    <name evidence="1" type="ORF">BSZ32_04445</name>
</gene>
<dbReference type="EMBL" id="MQWA01000001">
    <property type="protein sequence ID" value="PQJ27821.1"/>
    <property type="molecule type" value="Genomic_DNA"/>
</dbReference>
<dbReference type="RefSeq" id="WP_105042312.1">
    <property type="nucleotide sequence ID" value="NZ_MQWA01000001.1"/>
</dbReference>
<keyword evidence="2" id="KW-1185">Reference proteome</keyword>
<organism evidence="1 2">
    <name type="scientific">Rubritalea profundi</name>
    <dbReference type="NCBI Taxonomy" id="1658618"/>
    <lineage>
        <taxon>Bacteria</taxon>
        <taxon>Pseudomonadati</taxon>
        <taxon>Verrucomicrobiota</taxon>
        <taxon>Verrucomicrobiia</taxon>
        <taxon>Verrucomicrobiales</taxon>
        <taxon>Rubritaleaceae</taxon>
        <taxon>Rubritalea</taxon>
    </lineage>
</organism>
<accession>A0A2S7U010</accession>
<evidence type="ECO:0000313" key="2">
    <source>
        <dbReference type="Proteomes" id="UP000239907"/>
    </source>
</evidence>
<dbReference type="Proteomes" id="UP000239907">
    <property type="component" value="Unassembled WGS sequence"/>
</dbReference>